<sequence>MANIYGAPKNTVGKLFSTKSLNTVTSYLSRTTSLSTKMTEKAKRTNSQSIKDFTFDQRNYNFLRKELRPNEDSNKGYFGHVFFNISLTYIDRASDAYNYVQRLMDFSNLNALDSTVLTPDAFCEKKPAYVSNFNYEEAKQKLVEEYDNHTRNMSKDRLRRFEAGRLNESKDSEHKNDT</sequence>
<dbReference type="Proteomes" id="UP000325440">
    <property type="component" value="Unassembled WGS sequence"/>
</dbReference>
<feature type="region of interest" description="Disordered" evidence="1">
    <location>
        <begin position="154"/>
        <end position="178"/>
    </location>
</feature>
<gene>
    <name evidence="2" type="ORF">CINCED_3A005025</name>
</gene>
<protein>
    <submittedName>
        <fullName evidence="2">Uncharacterized protein</fullName>
    </submittedName>
</protein>
<organism evidence="2 3">
    <name type="scientific">Cinara cedri</name>
    <dbReference type="NCBI Taxonomy" id="506608"/>
    <lineage>
        <taxon>Eukaryota</taxon>
        <taxon>Metazoa</taxon>
        <taxon>Ecdysozoa</taxon>
        <taxon>Arthropoda</taxon>
        <taxon>Hexapoda</taxon>
        <taxon>Insecta</taxon>
        <taxon>Pterygota</taxon>
        <taxon>Neoptera</taxon>
        <taxon>Paraneoptera</taxon>
        <taxon>Hemiptera</taxon>
        <taxon>Sternorrhyncha</taxon>
        <taxon>Aphidomorpha</taxon>
        <taxon>Aphidoidea</taxon>
        <taxon>Aphididae</taxon>
        <taxon>Lachninae</taxon>
        <taxon>Cinara</taxon>
    </lineage>
</organism>
<evidence type="ECO:0000256" key="1">
    <source>
        <dbReference type="SAM" id="MobiDB-lite"/>
    </source>
</evidence>
<proteinExistence type="predicted"/>
<evidence type="ECO:0000313" key="2">
    <source>
        <dbReference type="EMBL" id="VVC31014.1"/>
    </source>
</evidence>
<keyword evidence="3" id="KW-1185">Reference proteome</keyword>
<reference evidence="2 3" key="1">
    <citation type="submission" date="2019-08" db="EMBL/GenBank/DDBJ databases">
        <authorList>
            <person name="Alioto T."/>
            <person name="Alioto T."/>
            <person name="Gomez Garrido J."/>
        </authorList>
    </citation>
    <scope>NUCLEOTIDE SEQUENCE [LARGE SCALE GENOMIC DNA]</scope>
</reference>
<accession>A0A5E4MHU4</accession>
<name>A0A5E4MHU4_9HEMI</name>
<dbReference type="AlphaFoldDB" id="A0A5E4MHU4"/>
<evidence type="ECO:0000313" key="3">
    <source>
        <dbReference type="Proteomes" id="UP000325440"/>
    </source>
</evidence>
<dbReference type="EMBL" id="CABPRJ010000561">
    <property type="protein sequence ID" value="VVC31014.1"/>
    <property type="molecule type" value="Genomic_DNA"/>
</dbReference>